<name>A0A2T6AGD1_9FLAO</name>
<evidence type="ECO:0000313" key="4">
    <source>
        <dbReference type="Proteomes" id="UP000244174"/>
    </source>
</evidence>
<dbReference type="OrthoDB" id="5585143at2"/>
<dbReference type="Proteomes" id="UP000244174">
    <property type="component" value="Unassembled WGS sequence"/>
</dbReference>
<evidence type="ECO:0000259" key="2">
    <source>
        <dbReference type="Pfam" id="PF10988"/>
    </source>
</evidence>
<dbReference type="PANTHER" id="PTHR39200:SF1">
    <property type="entry name" value="AUTO-TRANSPORTER ADHESIN HEAD GIN DOMAIN-CONTAINING PROTEIN-RELATED"/>
    <property type="match status" value="1"/>
</dbReference>
<dbReference type="AlphaFoldDB" id="A0A2T6AGD1"/>
<dbReference type="Gene3D" id="2.160.20.120">
    <property type="match status" value="1"/>
</dbReference>
<dbReference type="PROSITE" id="PS51257">
    <property type="entry name" value="PROKAR_LIPOPROTEIN"/>
    <property type="match status" value="1"/>
</dbReference>
<organism evidence="3 4">
    <name type="scientific">Christiangramia gaetbulicola</name>
    <dbReference type="NCBI Taxonomy" id="703340"/>
    <lineage>
        <taxon>Bacteria</taxon>
        <taxon>Pseudomonadati</taxon>
        <taxon>Bacteroidota</taxon>
        <taxon>Flavobacteriia</taxon>
        <taxon>Flavobacteriales</taxon>
        <taxon>Flavobacteriaceae</taxon>
        <taxon>Christiangramia</taxon>
    </lineage>
</organism>
<reference evidence="3 4" key="1">
    <citation type="submission" date="2018-04" db="EMBL/GenBank/DDBJ databases">
        <title>Genomic Encyclopedia of Archaeal and Bacterial Type Strains, Phase II (KMG-II): from individual species to whole genera.</title>
        <authorList>
            <person name="Goeker M."/>
        </authorList>
    </citation>
    <scope>NUCLEOTIDE SEQUENCE [LARGE SCALE GENOMIC DNA]</scope>
    <source>
        <strain evidence="3 4">DSM 23082</strain>
    </source>
</reference>
<keyword evidence="4" id="KW-1185">Reference proteome</keyword>
<dbReference type="Pfam" id="PF10988">
    <property type="entry name" value="DUF2807"/>
    <property type="match status" value="1"/>
</dbReference>
<dbReference type="RefSeq" id="WP_108171336.1">
    <property type="nucleotide sequence ID" value="NZ_QBKQ01000002.1"/>
</dbReference>
<feature type="signal peptide" evidence="1">
    <location>
        <begin position="1"/>
        <end position="20"/>
    </location>
</feature>
<dbReference type="EMBL" id="QBKQ01000002">
    <property type="protein sequence ID" value="PTX42859.1"/>
    <property type="molecule type" value="Genomic_DNA"/>
</dbReference>
<feature type="domain" description="Putative auto-transporter adhesin head GIN" evidence="2">
    <location>
        <begin position="43"/>
        <end position="224"/>
    </location>
</feature>
<evidence type="ECO:0000256" key="1">
    <source>
        <dbReference type="SAM" id="SignalP"/>
    </source>
</evidence>
<proteinExistence type="predicted"/>
<accession>A0A2T6AGD1</accession>
<keyword evidence="1" id="KW-0732">Signal</keyword>
<dbReference type="InterPro" id="IPR021255">
    <property type="entry name" value="DUF2807"/>
</dbReference>
<sequence length="240" mass="25522">MKKALLLIGICFLSFSCVNAQWNGKKVKGNGEMVTKTRSTDSYDEIKLVGSMNVKLVSGSEGSIQVAAESNLQEYIITEVNNGTLKISTEDGFNLAPKKEILVTVPFESLNHISVTGSGDIWTQDKINAKKMEVQVTGSGDIKLDLSAETIEGKITGSGDIQLRGNSRNFECNVTGSGDFDAYELKADIVTASVSGSGDIMVYASNSLKASVSGSGDIVYKGNPERQDFNTNGSGSISSH</sequence>
<protein>
    <submittedName>
        <fullName evidence="3">Putative autotransporter adhesin-like protein</fullName>
    </submittedName>
</protein>
<feature type="chain" id="PRO_5015457012" evidence="1">
    <location>
        <begin position="21"/>
        <end position="240"/>
    </location>
</feature>
<dbReference type="PANTHER" id="PTHR39200">
    <property type="entry name" value="HYPOTHETICAL EXPORTED PROTEIN"/>
    <property type="match status" value="1"/>
</dbReference>
<evidence type="ECO:0000313" key="3">
    <source>
        <dbReference type="EMBL" id="PTX42859.1"/>
    </source>
</evidence>
<comment type="caution">
    <text evidence="3">The sequence shown here is derived from an EMBL/GenBank/DDBJ whole genome shotgun (WGS) entry which is preliminary data.</text>
</comment>
<gene>
    <name evidence="3" type="ORF">C8P64_1381</name>
</gene>